<sequence>MNKYTVPFILIGLGIVMATDIFPIKNPYIIACLNFCAFLFTVSCINLGSIKSMGRRGISKSITFVLQIMAIISFFLLILDENSKYYDNVYNFIVGLNPNSLLIIGLSATLISIYASKDYNENQQKNTNKQIEKLKKEIRILEKNYLDLKAKNVSLKEQKKQLIELNEELNEKLQEAIDIQKDNRK</sequence>
<feature type="transmembrane region" description="Helical" evidence="2">
    <location>
        <begin position="62"/>
        <end position="79"/>
    </location>
</feature>
<feature type="coiled-coil region" evidence="1">
    <location>
        <begin position="117"/>
        <end position="183"/>
    </location>
</feature>
<keyword evidence="1" id="KW-0175">Coiled coil</keyword>
<dbReference type="OrthoDB" id="9966583at2"/>
<keyword evidence="4" id="KW-1185">Reference proteome</keyword>
<evidence type="ECO:0000256" key="1">
    <source>
        <dbReference type="SAM" id="Coils"/>
    </source>
</evidence>
<evidence type="ECO:0000256" key="2">
    <source>
        <dbReference type="SAM" id="Phobius"/>
    </source>
</evidence>
<protein>
    <submittedName>
        <fullName evidence="3">Uncharacterized protein</fullName>
    </submittedName>
</protein>
<keyword evidence="2" id="KW-0812">Transmembrane</keyword>
<dbReference type="RefSeq" id="WP_036157209.1">
    <property type="nucleotide sequence ID" value="NZ_AVCX01000002.1"/>
</dbReference>
<dbReference type="AlphaFoldDB" id="A0A0A3ID99"/>
<evidence type="ECO:0000313" key="3">
    <source>
        <dbReference type="EMBL" id="KGR82751.1"/>
    </source>
</evidence>
<feature type="transmembrane region" description="Helical" evidence="2">
    <location>
        <begin position="28"/>
        <end position="50"/>
    </location>
</feature>
<keyword evidence="2" id="KW-0472">Membrane</keyword>
<name>A0A0A3ID99_9BACI</name>
<dbReference type="EMBL" id="JPVP01000059">
    <property type="protein sequence ID" value="KGR82751.1"/>
    <property type="molecule type" value="Genomic_DNA"/>
</dbReference>
<reference evidence="3 4" key="1">
    <citation type="submission" date="2014-02" db="EMBL/GenBank/DDBJ databases">
        <title>Draft genome sequence of Lysinibacillus odysseyi NBRC 100172.</title>
        <authorList>
            <person name="Zhang F."/>
            <person name="Wang G."/>
            <person name="Zhang L."/>
        </authorList>
    </citation>
    <scope>NUCLEOTIDE SEQUENCE [LARGE SCALE GENOMIC DNA]</scope>
    <source>
        <strain evidence="3 4">NBRC 100172</strain>
    </source>
</reference>
<feature type="transmembrane region" description="Helical" evidence="2">
    <location>
        <begin position="99"/>
        <end position="116"/>
    </location>
</feature>
<comment type="caution">
    <text evidence="3">The sequence shown here is derived from an EMBL/GenBank/DDBJ whole genome shotgun (WGS) entry which is preliminary data.</text>
</comment>
<accession>A0A0A3ID99</accession>
<dbReference type="Proteomes" id="UP000030437">
    <property type="component" value="Unassembled WGS sequence"/>
</dbReference>
<gene>
    <name evidence="3" type="ORF">CD32_18040</name>
</gene>
<proteinExistence type="predicted"/>
<keyword evidence="2" id="KW-1133">Transmembrane helix</keyword>
<evidence type="ECO:0000313" key="4">
    <source>
        <dbReference type="Proteomes" id="UP000030437"/>
    </source>
</evidence>
<organism evidence="3 4">
    <name type="scientific">Lysinibacillus odysseyi 34hs-1 = NBRC 100172</name>
    <dbReference type="NCBI Taxonomy" id="1220589"/>
    <lineage>
        <taxon>Bacteria</taxon>
        <taxon>Bacillati</taxon>
        <taxon>Bacillota</taxon>
        <taxon>Bacilli</taxon>
        <taxon>Bacillales</taxon>
        <taxon>Bacillaceae</taxon>
        <taxon>Lysinibacillus</taxon>
    </lineage>
</organism>